<keyword evidence="1" id="KW-0732">Signal</keyword>
<dbReference type="AlphaFoldDB" id="A0A0A9BYF8"/>
<feature type="signal peptide" evidence="1">
    <location>
        <begin position="1"/>
        <end position="15"/>
    </location>
</feature>
<name>A0A0A9BYF8_ARUDO</name>
<sequence length="50" mass="5654">MAVWMLLWGFLISYGERTNDTLVSAIWKAENTNRIGIGSCDVPLPWVAWA</sequence>
<evidence type="ECO:0000313" key="2">
    <source>
        <dbReference type="EMBL" id="JAD67253.1"/>
    </source>
</evidence>
<organism evidence="2">
    <name type="scientific">Arundo donax</name>
    <name type="common">Giant reed</name>
    <name type="synonym">Donax arundinaceus</name>
    <dbReference type="NCBI Taxonomy" id="35708"/>
    <lineage>
        <taxon>Eukaryota</taxon>
        <taxon>Viridiplantae</taxon>
        <taxon>Streptophyta</taxon>
        <taxon>Embryophyta</taxon>
        <taxon>Tracheophyta</taxon>
        <taxon>Spermatophyta</taxon>
        <taxon>Magnoliopsida</taxon>
        <taxon>Liliopsida</taxon>
        <taxon>Poales</taxon>
        <taxon>Poaceae</taxon>
        <taxon>PACMAD clade</taxon>
        <taxon>Arundinoideae</taxon>
        <taxon>Arundineae</taxon>
        <taxon>Arundo</taxon>
    </lineage>
</organism>
<feature type="chain" id="PRO_5012813764" evidence="1">
    <location>
        <begin position="16"/>
        <end position="50"/>
    </location>
</feature>
<proteinExistence type="predicted"/>
<reference evidence="2" key="1">
    <citation type="submission" date="2014-09" db="EMBL/GenBank/DDBJ databases">
        <authorList>
            <person name="Magalhaes I.L.F."/>
            <person name="Oliveira U."/>
            <person name="Santos F.R."/>
            <person name="Vidigal T.H.D.A."/>
            <person name="Brescovit A.D."/>
            <person name="Santos A.J."/>
        </authorList>
    </citation>
    <scope>NUCLEOTIDE SEQUENCE</scope>
    <source>
        <tissue evidence="2">Shoot tissue taken approximately 20 cm above the soil surface</tissue>
    </source>
</reference>
<reference evidence="2" key="2">
    <citation type="journal article" date="2015" name="Data Brief">
        <title>Shoot transcriptome of the giant reed, Arundo donax.</title>
        <authorList>
            <person name="Barrero R.A."/>
            <person name="Guerrero F.D."/>
            <person name="Moolhuijzen P."/>
            <person name="Goolsby J.A."/>
            <person name="Tidwell J."/>
            <person name="Bellgard S.E."/>
            <person name="Bellgard M.I."/>
        </authorList>
    </citation>
    <scope>NUCLEOTIDE SEQUENCE</scope>
    <source>
        <tissue evidence="2">Shoot tissue taken approximately 20 cm above the soil surface</tissue>
    </source>
</reference>
<protein>
    <submittedName>
        <fullName evidence="2">Uncharacterized protein</fullName>
    </submittedName>
</protein>
<dbReference type="EMBL" id="GBRH01230642">
    <property type="protein sequence ID" value="JAD67253.1"/>
    <property type="molecule type" value="Transcribed_RNA"/>
</dbReference>
<evidence type="ECO:0000256" key="1">
    <source>
        <dbReference type="SAM" id="SignalP"/>
    </source>
</evidence>
<accession>A0A0A9BYF8</accession>